<dbReference type="EMBL" id="AP018449">
    <property type="protein sequence ID" value="BBB91154.1"/>
    <property type="molecule type" value="Genomic_DNA"/>
</dbReference>
<evidence type="ECO:0000256" key="1">
    <source>
        <dbReference type="ARBA" id="ARBA00022741"/>
    </source>
</evidence>
<dbReference type="PANTHER" id="PTHR11361:SF34">
    <property type="entry name" value="DNA MISMATCH REPAIR PROTEIN MSH1, MITOCHONDRIAL"/>
    <property type="match status" value="1"/>
</dbReference>
<dbReference type="AlphaFoldDB" id="A0A348AJA6"/>
<dbReference type="Pfam" id="PF00488">
    <property type="entry name" value="MutS_V"/>
    <property type="match status" value="1"/>
</dbReference>
<dbReference type="Gene3D" id="3.40.50.300">
    <property type="entry name" value="P-loop containing nucleotide triphosphate hydrolases"/>
    <property type="match status" value="1"/>
</dbReference>
<evidence type="ECO:0000256" key="2">
    <source>
        <dbReference type="ARBA" id="ARBA00022840"/>
    </source>
</evidence>
<dbReference type="GO" id="GO:0005829">
    <property type="term" value="C:cytosol"/>
    <property type="evidence" value="ECO:0007669"/>
    <property type="project" value="TreeGrafter"/>
</dbReference>
<dbReference type="SMART" id="SM00534">
    <property type="entry name" value="MUTSac"/>
    <property type="match status" value="1"/>
</dbReference>
<dbReference type="PANTHER" id="PTHR11361">
    <property type="entry name" value="DNA MISMATCH REPAIR PROTEIN MUTS FAMILY MEMBER"/>
    <property type="match status" value="1"/>
</dbReference>
<keyword evidence="1" id="KW-0547">Nucleotide-binding</keyword>
<feature type="coiled-coil region" evidence="4">
    <location>
        <begin position="89"/>
        <end position="116"/>
    </location>
</feature>
<dbReference type="InterPro" id="IPR045076">
    <property type="entry name" value="MutS"/>
</dbReference>
<evidence type="ECO:0000256" key="4">
    <source>
        <dbReference type="SAM" id="Coils"/>
    </source>
</evidence>
<keyword evidence="3" id="KW-0238">DNA-binding</keyword>
<dbReference type="GO" id="GO:0005524">
    <property type="term" value="F:ATP binding"/>
    <property type="evidence" value="ECO:0007669"/>
    <property type="project" value="UniProtKB-KW"/>
</dbReference>
<reference evidence="6 7" key="1">
    <citation type="journal article" date="2018" name="Int. J. Syst. Evol. Microbiol.">
        <title>Methylomusa anaerophila gen. nov., sp. nov., an anaerobic methanol-utilizing bacterium isolated from a microbial fuel cell.</title>
        <authorList>
            <person name="Amano N."/>
            <person name="Yamamuro A."/>
            <person name="Miyahara M."/>
            <person name="Kouzuma A."/>
            <person name="Abe T."/>
            <person name="Watanabe K."/>
        </authorList>
    </citation>
    <scope>NUCLEOTIDE SEQUENCE [LARGE SCALE GENOMIC DNA]</scope>
    <source>
        <strain evidence="6 7">MMFC1</strain>
    </source>
</reference>
<dbReference type="Proteomes" id="UP000276437">
    <property type="component" value="Chromosome"/>
</dbReference>
<keyword evidence="2" id="KW-0067">ATP-binding</keyword>
<evidence type="ECO:0000313" key="7">
    <source>
        <dbReference type="Proteomes" id="UP000276437"/>
    </source>
</evidence>
<evidence type="ECO:0000256" key="3">
    <source>
        <dbReference type="ARBA" id="ARBA00023125"/>
    </source>
</evidence>
<evidence type="ECO:0000313" key="6">
    <source>
        <dbReference type="EMBL" id="BBB91154.1"/>
    </source>
</evidence>
<dbReference type="GO" id="GO:0030983">
    <property type="term" value="F:mismatched DNA binding"/>
    <property type="evidence" value="ECO:0007669"/>
    <property type="project" value="InterPro"/>
</dbReference>
<keyword evidence="4" id="KW-0175">Coiled coil</keyword>
<dbReference type="RefSeq" id="WP_197723958.1">
    <property type="nucleotide sequence ID" value="NZ_AP018449.1"/>
</dbReference>
<sequence length="520" mass="60106">MSRDIVDTFPLPYHSILFEKPDENLMIAPEAPAFSIDLNLDQIIDAITAQKQEYNLKSFFYTSLHAVDMIEYRYEIMRELEKKILFEYIKSFAQKMQAMRGQLAQAEKLYYQYQKESWFLDAVEIYCETINSLVDGLALVELEARGFLAFREYLSNYARSESFISLITETKKLQADLSSIKYCLLLKDNSIKVRKYEFEGDYSLEVLETFEKFKQGAVKDYIVNFYESPSMNHIEAKILDFVAQLHSDIFFRLDNYYEKNKDYLDKKISAFDREIQFYIAYLEYIAKFKQVGLKFCYPKISDTCKEVYNYGGFDLALANKLITENSTIVCNDFYLKGKERIFVVSGPNQGGKTTFARVFGQLHYLASIGCPVPGNESGLFLFDRLFTHFEREEDIANLHGKLQDDLVRIYEILSQATTNSIIIMNEIFTSTTLQDAVFLSKKVIGRIIELDMLCVCVTFIDELASLSEQTVSVVSTVASENPAMRTYKVVRKTADGLAHAMSIAEKYRLTYDAIKERIKS</sequence>
<dbReference type="GO" id="GO:0140664">
    <property type="term" value="F:ATP-dependent DNA damage sensor activity"/>
    <property type="evidence" value="ECO:0007669"/>
    <property type="project" value="InterPro"/>
</dbReference>
<dbReference type="InterPro" id="IPR000432">
    <property type="entry name" value="DNA_mismatch_repair_MutS_C"/>
</dbReference>
<dbReference type="KEGG" id="mana:MAMMFC1_01825"/>
<name>A0A348AJA6_9FIRM</name>
<proteinExistence type="predicted"/>
<dbReference type="SUPFAM" id="SSF52540">
    <property type="entry name" value="P-loop containing nucleoside triphosphate hydrolases"/>
    <property type="match status" value="1"/>
</dbReference>
<dbReference type="GO" id="GO:0006298">
    <property type="term" value="P:mismatch repair"/>
    <property type="evidence" value="ECO:0007669"/>
    <property type="project" value="InterPro"/>
</dbReference>
<accession>A0A348AJA6</accession>
<evidence type="ECO:0000259" key="5">
    <source>
        <dbReference type="SMART" id="SM00534"/>
    </source>
</evidence>
<keyword evidence="7" id="KW-1185">Reference proteome</keyword>
<protein>
    <submittedName>
        <fullName evidence="6">DNA mismatch repair protein MutS</fullName>
    </submittedName>
</protein>
<dbReference type="InterPro" id="IPR027417">
    <property type="entry name" value="P-loop_NTPase"/>
</dbReference>
<organism evidence="6 7">
    <name type="scientific">Methylomusa anaerophila</name>
    <dbReference type="NCBI Taxonomy" id="1930071"/>
    <lineage>
        <taxon>Bacteria</taxon>
        <taxon>Bacillati</taxon>
        <taxon>Bacillota</taxon>
        <taxon>Negativicutes</taxon>
        <taxon>Selenomonadales</taxon>
        <taxon>Sporomusaceae</taxon>
        <taxon>Methylomusa</taxon>
    </lineage>
</organism>
<feature type="domain" description="DNA mismatch repair proteins mutS family" evidence="5">
    <location>
        <begin position="339"/>
        <end position="520"/>
    </location>
</feature>
<gene>
    <name evidence="6" type="primary">mutS_1</name>
    <name evidence="6" type="ORF">MAMMFC1_01825</name>
</gene>